<evidence type="ECO:0000313" key="3">
    <source>
        <dbReference type="EMBL" id="KXS97793.1"/>
    </source>
</evidence>
<reference evidence="3 4" key="1">
    <citation type="submission" date="2015-07" db="EMBL/GenBank/DDBJ databases">
        <title>Comparative genomics of the Sigatoka disease complex on banana suggests a link between parallel evolutionary changes in Pseudocercospora fijiensis and Pseudocercospora eumusae and increased virulence on the banana host.</title>
        <authorList>
            <person name="Chang T.-C."/>
            <person name="Salvucci A."/>
            <person name="Crous P.W."/>
            <person name="Stergiopoulos I."/>
        </authorList>
    </citation>
    <scope>NUCLEOTIDE SEQUENCE [LARGE SCALE GENOMIC DNA]</scope>
    <source>
        <strain evidence="3 4">CBS 114824</strain>
    </source>
</reference>
<organism evidence="3 4">
    <name type="scientific">Pseudocercospora eumusae</name>
    <dbReference type="NCBI Taxonomy" id="321146"/>
    <lineage>
        <taxon>Eukaryota</taxon>
        <taxon>Fungi</taxon>
        <taxon>Dikarya</taxon>
        <taxon>Ascomycota</taxon>
        <taxon>Pezizomycotina</taxon>
        <taxon>Dothideomycetes</taxon>
        <taxon>Dothideomycetidae</taxon>
        <taxon>Mycosphaerellales</taxon>
        <taxon>Mycosphaerellaceae</taxon>
        <taxon>Pseudocercospora</taxon>
    </lineage>
</organism>
<keyword evidence="2" id="KW-0472">Membrane</keyword>
<evidence type="ECO:0000256" key="2">
    <source>
        <dbReference type="SAM" id="Phobius"/>
    </source>
</evidence>
<sequence>MQSQTLPGHSMQLRPRPTRTETQWTGGGQVLGGRKAKKSRLVKDEIGQARGGPEQGEERSAAPGAKMAQRLKQRLREAVEEHPFMYAAITAAIVASLAFMVVLAAQKPRSRRLPELEADDVHTVVKTVFCPRARGGVGVQPCRVTYTRDDGGLWQALETNVM</sequence>
<evidence type="ECO:0000313" key="4">
    <source>
        <dbReference type="Proteomes" id="UP000070133"/>
    </source>
</evidence>
<accession>A0A139H5P5</accession>
<keyword evidence="2" id="KW-0812">Transmembrane</keyword>
<proteinExistence type="predicted"/>
<gene>
    <name evidence="3" type="ORF">AC578_4358</name>
</gene>
<protein>
    <submittedName>
        <fullName evidence="3">Uncharacterized protein</fullName>
    </submittedName>
</protein>
<keyword evidence="2" id="KW-1133">Transmembrane helix</keyword>
<feature type="transmembrane region" description="Helical" evidence="2">
    <location>
        <begin position="84"/>
        <end position="105"/>
    </location>
</feature>
<comment type="caution">
    <text evidence="3">The sequence shown here is derived from an EMBL/GenBank/DDBJ whole genome shotgun (WGS) entry which is preliminary data.</text>
</comment>
<dbReference type="Proteomes" id="UP000070133">
    <property type="component" value="Unassembled WGS sequence"/>
</dbReference>
<evidence type="ECO:0000256" key="1">
    <source>
        <dbReference type="SAM" id="MobiDB-lite"/>
    </source>
</evidence>
<name>A0A139H5P5_9PEZI</name>
<feature type="region of interest" description="Disordered" evidence="1">
    <location>
        <begin position="1"/>
        <end position="67"/>
    </location>
</feature>
<dbReference type="OrthoDB" id="10633685at2759"/>
<dbReference type="EMBL" id="LFZN01000133">
    <property type="protein sequence ID" value="KXS97793.1"/>
    <property type="molecule type" value="Genomic_DNA"/>
</dbReference>
<keyword evidence="4" id="KW-1185">Reference proteome</keyword>
<dbReference type="AlphaFoldDB" id="A0A139H5P5"/>